<protein>
    <submittedName>
        <fullName evidence="1">Uncharacterized protein</fullName>
    </submittedName>
</protein>
<accession>A0ACC1QYM0</accession>
<comment type="caution">
    <text evidence="1">The sequence shown here is derived from an EMBL/GenBank/DDBJ whole genome shotgun (WGS) entry which is preliminary data.</text>
</comment>
<keyword evidence="2" id="KW-1185">Reference proteome</keyword>
<proteinExistence type="predicted"/>
<evidence type="ECO:0000313" key="1">
    <source>
        <dbReference type="EMBL" id="KAJ3494944.1"/>
    </source>
</evidence>
<gene>
    <name evidence="1" type="ORF">NLG97_g3749</name>
</gene>
<name>A0ACC1QYM0_9HYPO</name>
<evidence type="ECO:0000313" key="2">
    <source>
        <dbReference type="Proteomes" id="UP001148737"/>
    </source>
</evidence>
<sequence length="183" mass="19554">MKLFAGVFLFAFTGICLSQIDILGVFGASPDRQLQKLKSSVDSIDKGLDRWTGSPLYLPVLALQAAKLQKDITDTGASFKRAGPRTADADQALLVDAQSALDSLGHAMATVGGAATKFDKIPMGVPVIFGVLKAFEISTNRAIKLGVDGASPDAKPRFEAMQQTAKAYFKNAIDLFEQQLDTE</sequence>
<dbReference type="EMBL" id="JANAKD010000329">
    <property type="protein sequence ID" value="KAJ3494944.1"/>
    <property type="molecule type" value="Genomic_DNA"/>
</dbReference>
<reference evidence="1" key="1">
    <citation type="submission" date="2022-07" db="EMBL/GenBank/DDBJ databases">
        <title>Genome Sequence of Lecanicillium saksenae.</title>
        <authorList>
            <person name="Buettner E."/>
        </authorList>
    </citation>
    <scope>NUCLEOTIDE SEQUENCE</scope>
    <source>
        <strain evidence="1">VT-O1</strain>
    </source>
</reference>
<organism evidence="1 2">
    <name type="scientific">Lecanicillium saksenae</name>
    <dbReference type="NCBI Taxonomy" id="468837"/>
    <lineage>
        <taxon>Eukaryota</taxon>
        <taxon>Fungi</taxon>
        <taxon>Dikarya</taxon>
        <taxon>Ascomycota</taxon>
        <taxon>Pezizomycotina</taxon>
        <taxon>Sordariomycetes</taxon>
        <taxon>Hypocreomycetidae</taxon>
        <taxon>Hypocreales</taxon>
        <taxon>Cordycipitaceae</taxon>
        <taxon>Lecanicillium</taxon>
    </lineage>
</organism>
<dbReference type="Proteomes" id="UP001148737">
    <property type="component" value="Unassembled WGS sequence"/>
</dbReference>